<keyword evidence="2 4" id="KW-0547">Nucleotide-binding</keyword>
<comment type="cofactor">
    <cofactor evidence="5">
        <name>Mg(2+)</name>
        <dbReference type="ChEBI" id="CHEBI:18420"/>
    </cofactor>
</comment>
<keyword evidence="7" id="KW-1185">Reference proteome</keyword>
<reference evidence="7" key="1">
    <citation type="submission" date="2009-12" db="EMBL/GenBank/DDBJ databases">
        <title>Complete sequence of Treponema primitia strain ZAS-2.</title>
        <authorList>
            <person name="Tetu S.G."/>
            <person name="Matson E."/>
            <person name="Ren Q."/>
            <person name="Seshadri R."/>
            <person name="Elbourne L."/>
            <person name="Hassan K.A."/>
            <person name="Durkin A."/>
            <person name="Radune D."/>
            <person name="Mohamoud Y."/>
            <person name="Shay R."/>
            <person name="Jin S."/>
            <person name="Zhang X."/>
            <person name="Lucey K."/>
            <person name="Ballor N.R."/>
            <person name="Ottesen E."/>
            <person name="Rosenthal R."/>
            <person name="Allen A."/>
            <person name="Leadbetter J.R."/>
            <person name="Paulsen I.T."/>
        </authorList>
    </citation>
    <scope>NUCLEOTIDE SEQUENCE [LARGE SCALE GENOMIC DNA]</scope>
    <source>
        <strain evidence="7">ATCC BAA-887 / DSM 12427 / ZAS-2</strain>
    </source>
</reference>
<dbReference type="Proteomes" id="UP000009223">
    <property type="component" value="Chromosome"/>
</dbReference>
<evidence type="ECO:0000256" key="2">
    <source>
        <dbReference type="ARBA" id="ARBA00022741"/>
    </source>
</evidence>
<dbReference type="NCBIfam" id="TIGR02727">
    <property type="entry name" value="MTHFS_bact"/>
    <property type="match status" value="1"/>
</dbReference>
<dbReference type="OrthoDB" id="9801938at2"/>
<dbReference type="GO" id="GO:0005524">
    <property type="term" value="F:ATP binding"/>
    <property type="evidence" value="ECO:0007669"/>
    <property type="project" value="UniProtKB-KW"/>
</dbReference>
<evidence type="ECO:0000256" key="3">
    <source>
        <dbReference type="ARBA" id="ARBA00022840"/>
    </source>
</evidence>
<dbReference type="GO" id="GO:0030272">
    <property type="term" value="F:5-formyltetrahydrofolate cyclo-ligase activity"/>
    <property type="evidence" value="ECO:0007669"/>
    <property type="project" value="UniProtKB-EC"/>
</dbReference>
<dbReference type="PIRSF" id="PIRSF006806">
    <property type="entry name" value="FTHF_cligase"/>
    <property type="match status" value="1"/>
</dbReference>
<dbReference type="AlphaFoldDB" id="F5YIP8"/>
<evidence type="ECO:0000256" key="1">
    <source>
        <dbReference type="ARBA" id="ARBA00010638"/>
    </source>
</evidence>
<dbReference type="eggNOG" id="COG0212">
    <property type="taxonomic scope" value="Bacteria"/>
</dbReference>
<dbReference type="HOGENOM" id="CLU_066245_2_2_12"/>
<evidence type="ECO:0000313" key="6">
    <source>
        <dbReference type="EMBL" id="AEF84008.1"/>
    </source>
</evidence>
<dbReference type="PANTHER" id="PTHR23407:SF1">
    <property type="entry name" value="5-FORMYLTETRAHYDROFOLATE CYCLO-LIGASE"/>
    <property type="match status" value="1"/>
</dbReference>
<reference evidence="6 7" key="2">
    <citation type="journal article" date="2011" name="ISME J.">
        <title>RNA-seq reveals cooperative metabolic interactions between two termite-gut spirochete species in co-culture.</title>
        <authorList>
            <person name="Rosenthal A.Z."/>
            <person name="Matson E.G."/>
            <person name="Eldar A."/>
            <person name="Leadbetter J.R."/>
        </authorList>
    </citation>
    <scope>NUCLEOTIDE SEQUENCE [LARGE SCALE GENOMIC DNA]</scope>
    <source>
        <strain evidence="7">ATCC BAA-887 / DSM 12427 / ZAS-2</strain>
    </source>
</reference>
<proteinExistence type="inferred from homology"/>
<dbReference type="SUPFAM" id="SSF100950">
    <property type="entry name" value="NagB/RpiA/CoA transferase-like"/>
    <property type="match status" value="1"/>
</dbReference>
<dbReference type="EC" id="6.3.3.2" evidence="5"/>
<dbReference type="Pfam" id="PF01812">
    <property type="entry name" value="5-FTHF_cyc-lig"/>
    <property type="match status" value="1"/>
</dbReference>
<dbReference type="InterPro" id="IPR037171">
    <property type="entry name" value="NagB/RpiA_transferase-like"/>
</dbReference>
<dbReference type="STRING" id="545694.TREPR_0848"/>
<keyword evidence="6" id="KW-0436">Ligase</keyword>
<dbReference type="KEGG" id="tpi:TREPR_0848"/>
<feature type="binding site" evidence="4">
    <location>
        <position position="51"/>
    </location>
    <ligand>
        <name>substrate</name>
    </ligand>
</feature>
<accession>F5YIP8</accession>
<evidence type="ECO:0000256" key="4">
    <source>
        <dbReference type="PIRSR" id="PIRSR006806-1"/>
    </source>
</evidence>
<feature type="binding site" evidence="4">
    <location>
        <begin position="5"/>
        <end position="9"/>
    </location>
    <ligand>
        <name>ATP</name>
        <dbReference type="ChEBI" id="CHEBI:30616"/>
    </ligand>
</feature>
<feature type="binding site" evidence="4">
    <location>
        <position position="56"/>
    </location>
    <ligand>
        <name>substrate</name>
    </ligand>
</feature>
<dbReference type="RefSeq" id="WP_015709201.1">
    <property type="nucleotide sequence ID" value="NC_015578.1"/>
</dbReference>
<keyword evidence="3 4" id="KW-0067">ATP-binding</keyword>
<comment type="similarity">
    <text evidence="1 5">Belongs to the 5-formyltetrahydrofolate cyclo-ligase family.</text>
</comment>
<name>F5YIP8_TREPZ</name>
<evidence type="ECO:0000256" key="5">
    <source>
        <dbReference type="RuleBase" id="RU361279"/>
    </source>
</evidence>
<feature type="binding site" evidence="4">
    <location>
        <begin position="145"/>
        <end position="153"/>
    </location>
    <ligand>
        <name>ATP</name>
        <dbReference type="ChEBI" id="CHEBI:30616"/>
    </ligand>
</feature>
<dbReference type="InterPro" id="IPR002698">
    <property type="entry name" value="FTHF_cligase"/>
</dbReference>
<comment type="catalytic activity">
    <reaction evidence="5">
        <text>(6S)-5-formyl-5,6,7,8-tetrahydrofolate + ATP = (6R)-5,10-methenyltetrahydrofolate + ADP + phosphate</text>
        <dbReference type="Rhea" id="RHEA:10488"/>
        <dbReference type="ChEBI" id="CHEBI:30616"/>
        <dbReference type="ChEBI" id="CHEBI:43474"/>
        <dbReference type="ChEBI" id="CHEBI:57455"/>
        <dbReference type="ChEBI" id="CHEBI:57457"/>
        <dbReference type="ChEBI" id="CHEBI:456216"/>
        <dbReference type="EC" id="6.3.3.2"/>
    </reaction>
</comment>
<protein>
    <recommendedName>
        <fullName evidence="5">5-formyltetrahydrofolate cyclo-ligase</fullName>
        <ecNumber evidence="5">6.3.3.2</ecNumber>
    </recommendedName>
</protein>
<gene>
    <name evidence="6" type="ordered locus">TREPR_0848</name>
</gene>
<dbReference type="GO" id="GO:0035999">
    <property type="term" value="P:tetrahydrofolate interconversion"/>
    <property type="evidence" value="ECO:0007669"/>
    <property type="project" value="TreeGrafter"/>
</dbReference>
<dbReference type="InterPro" id="IPR024185">
    <property type="entry name" value="FTHF_cligase-like_sf"/>
</dbReference>
<dbReference type="GO" id="GO:0046872">
    <property type="term" value="F:metal ion binding"/>
    <property type="evidence" value="ECO:0007669"/>
    <property type="project" value="UniProtKB-KW"/>
</dbReference>
<dbReference type="Gene3D" id="3.40.50.10420">
    <property type="entry name" value="NagB/RpiA/CoA transferase-like"/>
    <property type="match status" value="1"/>
</dbReference>
<evidence type="ECO:0000313" key="7">
    <source>
        <dbReference type="Proteomes" id="UP000009223"/>
    </source>
</evidence>
<dbReference type="EMBL" id="CP001843">
    <property type="protein sequence ID" value="AEF84008.1"/>
    <property type="molecule type" value="Genomic_DNA"/>
</dbReference>
<keyword evidence="5" id="KW-0479">Metal-binding</keyword>
<dbReference type="PANTHER" id="PTHR23407">
    <property type="entry name" value="ATPASE INHIBITOR/5-FORMYLTETRAHYDROFOLATE CYCLO-LIGASE"/>
    <property type="match status" value="1"/>
</dbReference>
<dbReference type="GO" id="GO:0009396">
    <property type="term" value="P:folic acid-containing compound biosynthetic process"/>
    <property type="evidence" value="ECO:0007669"/>
    <property type="project" value="TreeGrafter"/>
</dbReference>
<organism evidence="6 7">
    <name type="scientific">Treponema primitia (strain ATCC BAA-887 / DSM 12427 / ZAS-2)</name>
    <dbReference type="NCBI Taxonomy" id="545694"/>
    <lineage>
        <taxon>Bacteria</taxon>
        <taxon>Pseudomonadati</taxon>
        <taxon>Spirochaetota</taxon>
        <taxon>Spirochaetia</taxon>
        <taxon>Spirochaetales</taxon>
        <taxon>Treponemataceae</taxon>
        <taxon>Treponema</taxon>
    </lineage>
</organism>
<sequence length="204" mass="22590">MATPKQELRKTLRKQLAALPPETYRDEGKRGAGFMAGYPAWRDTDTVLLFLSAPGEIETDPLLDLAFSQGKKVFLPRVEGEIARFFHIRSAEGPWSVGAFDIREPLIDEHNPPEEFPAPGKTGKSGGAPALVVVPGMAFDRQGNRMGHGKGYYDRFFAKLDDLKIPYGMVGFCLEQQVLPDVPVEPWDKKMHAICTGTGLFTIL</sequence>
<keyword evidence="5" id="KW-0460">Magnesium</keyword>